<keyword evidence="4" id="KW-1185">Reference proteome</keyword>
<proteinExistence type="predicted"/>
<dbReference type="AlphaFoldDB" id="A0A1H9QHH5"/>
<evidence type="ECO:0000256" key="1">
    <source>
        <dbReference type="SAM" id="MobiDB-lite"/>
    </source>
</evidence>
<sequence length="292" mass="29757">MKDQNTRVVIFTIAGLLVAGLVGWLIWITGNPGGPGNIGALAGSSSQVFDAGWSTPADNEEAVSSTEVTHLAEPDRTATPSGLIPTAEDTAPRPQAAQPRPQDPFLPPNAVVDAPQGRVAPTVVYRPTNVVPIAGAEASPGAQPEPSASPALNDDAVADSRGPRGPERQESPATAVPQGEPAEPTVVPEPGQAPAAPAAPAEPAAPAVPTAPAAPAVPAAPTEQVSPAPTEPALPEDQHFVPETDDDPAERPAPAPVHQESPNPHPSSSASSGKHLPFWQKIKANLARQTRA</sequence>
<reference evidence="4" key="1">
    <citation type="submission" date="2016-10" db="EMBL/GenBank/DDBJ databases">
        <authorList>
            <person name="Varghese N."/>
            <person name="Submissions S."/>
        </authorList>
    </citation>
    <scope>NUCLEOTIDE SEQUENCE [LARGE SCALE GENOMIC DNA]</scope>
    <source>
        <strain evidence="4">DSM 20524</strain>
    </source>
</reference>
<evidence type="ECO:0000313" key="3">
    <source>
        <dbReference type="EMBL" id="SER59902.1"/>
    </source>
</evidence>
<dbReference type="STRING" id="1121357.SAMN05661109_00542"/>
<feature type="transmembrane region" description="Helical" evidence="2">
    <location>
        <begin position="7"/>
        <end position="27"/>
    </location>
</feature>
<accession>A0A1H9QHH5</accession>
<gene>
    <name evidence="3" type="ORF">SAMN05661109_00542</name>
</gene>
<keyword evidence="2" id="KW-1133">Transmembrane helix</keyword>
<feature type="region of interest" description="Disordered" evidence="1">
    <location>
        <begin position="135"/>
        <end position="292"/>
    </location>
</feature>
<feature type="compositionally biased region" description="Low complexity" evidence="1">
    <location>
        <begin position="193"/>
        <end position="223"/>
    </location>
</feature>
<dbReference type="EMBL" id="FOGQ01000002">
    <property type="protein sequence ID" value="SER59902.1"/>
    <property type="molecule type" value="Genomic_DNA"/>
</dbReference>
<keyword evidence="2" id="KW-0472">Membrane</keyword>
<feature type="compositionally biased region" description="Basic and acidic residues" evidence="1">
    <location>
        <begin position="161"/>
        <end position="170"/>
    </location>
</feature>
<dbReference type="RefSeq" id="WP_092255857.1">
    <property type="nucleotide sequence ID" value="NZ_CP047199.1"/>
</dbReference>
<organism evidence="3 4">
    <name type="scientific">Corynebacterium cystitidis DSM 20524</name>
    <dbReference type="NCBI Taxonomy" id="1121357"/>
    <lineage>
        <taxon>Bacteria</taxon>
        <taxon>Bacillati</taxon>
        <taxon>Actinomycetota</taxon>
        <taxon>Actinomycetes</taxon>
        <taxon>Mycobacteriales</taxon>
        <taxon>Corynebacteriaceae</taxon>
        <taxon>Corynebacterium</taxon>
    </lineage>
</organism>
<dbReference type="Proteomes" id="UP000198929">
    <property type="component" value="Unassembled WGS sequence"/>
</dbReference>
<evidence type="ECO:0000256" key="2">
    <source>
        <dbReference type="SAM" id="Phobius"/>
    </source>
</evidence>
<protein>
    <submittedName>
        <fullName evidence="3">Uncharacterized protein</fullName>
    </submittedName>
</protein>
<feature type="region of interest" description="Disordered" evidence="1">
    <location>
        <begin position="65"/>
        <end position="113"/>
    </location>
</feature>
<evidence type="ECO:0000313" key="4">
    <source>
        <dbReference type="Proteomes" id="UP000198929"/>
    </source>
</evidence>
<keyword evidence="2" id="KW-0812">Transmembrane</keyword>
<name>A0A1H9QHH5_9CORY</name>